<dbReference type="GO" id="GO:0004817">
    <property type="term" value="F:cysteine-tRNA ligase activity"/>
    <property type="evidence" value="ECO:0007669"/>
    <property type="project" value="TreeGrafter"/>
</dbReference>
<protein>
    <recommendedName>
        <fullName evidence="4">tRNA synthetases class I catalytic domain-containing protein</fullName>
    </recommendedName>
</protein>
<evidence type="ECO:0000259" key="4">
    <source>
        <dbReference type="Pfam" id="PF01406"/>
    </source>
</evidence>
<accession>A0A1J5T6L2</accession>
<evidence type="ECO:0000313" key="5">
    <source>
        <dbReference type="EMBL" id="OIR16529.1"/>
    </source>
</evidence>
<evidence type="ECO:0000256" key="2">
    <source>
        <dbReference type="ARBA" id="ARBA00022741"/>
    </source>
</evidence>
<comment type="caution">
    <text evidence="5">The sequence shown here is derived from an EMBL/GenBank/DDBJ whole genome shotgun (WGS) entry which is preliminary data.</text>
</comment>
<gene>
    <name evidence="5" type="ORF">BD935_03010</name>
</gene>
<feature type="domain" description="tRNA synthetases class I catalytic" evidence="4">
    <location>
        <begin position="17"/>
        <end position="311"/>
    </location>
</feature>
<sequence length="397" mass="44550">MRFFNTASGIKEEFSKDSKKLGLYICGPTVYSETHLGHAKSYVSFDILKRWLTYKGYHVTHIQNFTDVSDETAEGALREGVDEFTFTQKYEKEFLDNMALLSNTYASKYTRASEFVGKIAEETKKLLESGEAYQTDQGVFVRINQDDHGKLLRVNLEESLAEGTSDVDSGPKESPHDTLLWGPPLEGGNSWEVDGLPPGRPGWHLECTIMSSSELDLPIDIHWGGIDLIYPHHETEMILAEKIGLGHYCDFWMHNGLMEDAEGKLSKSRSERVSLSQIFEECPPASLRFYLLTHHYRAFTPYTPDSLLRACQEAEKLGINAVDCMVVDPTDPRDDDELAPLVSRFETALADDLDTPAAMNVLRDLDVIAGNRIKQNGNLAPISGMYSIFECVLGLFS</sequence>
<dbReference type="Pfam" id="PF01406">
    <property type="entry name" value="tRNA-synt_1e"/>
    <property type="match status" value="1"/>
</dbReference>
<dbReference type="SUPFAM" id="SSF52374">
    <property type="entry name" value="Nucleotidylyl transferase"/>
    <property type="match status" value="1"/>
</dbReference>
<dbReference type="EMBL" id="MIZA01000024">
    <property type="protein sequence ID" value="OIR16529.1"/>
    <property type="molecule type" value="Genomic_DNA"/>
</dbReference>
<dbReference type="PANTHER" id="PTHR10890:SF3">
    <property type="entry name" value="CYSTEINE--TRNA LIGASE, CYTOPLASMIC"/>
    <property type="match status" value="1"/>
</dbReference>
<dbReference type="InterPro" id="IPR014729">
    <property type="entry name" value="Rossmann-like_a/b/a_fold"/>
</dbReference>
<dbReference type="Gene3D" id="3.40.50.620">
    <property type="entry name" value="HUPs"/>
    <property type="match status" value="1"/>
</dbReference>
<dbReference type="InterPro" id="IPR024909">
    <property type="entry name" value="Cys-tRNA/MSH_ligase"/>
</dbReference>
<dbReference type="GO" id="GO:0005829">
    <property type="term" value="C:cytosol"/>
    <property type="evidence" value="ECO:0007669"/>
    <property type="project" value="TreeGrafter"/>
</dbReference>
<dbReference type="Proteomes" id="UP000183080">
    <property type="component" value="Unassembled WGS sequence"/>
</dbReference>
<evidence type="ECO:0000256" key="3">
    <source>
        <dbReference type="ARBA" id="ARBA00022840"/>
    </source>
</evidence>
<dbReference type="PANTHER" id="PTHR10890">
    <property type="entry name" value="CYSTEINYL-TRNA SYNTHETASE"/>
    <property type="match status" value="1"/>
</dbReference>
<keyword evidence="3" id="KW-0067">ATP-binding</keyword>
<reference evidence="5 6" key="1">
    <citation type="submission" date="2016-08" db="EMBL/GenBank/DDBJ databases">
        <title>New Insights into Marine Group III Euryarchaeota, from dark to light.</title>
        <authorList>
            <person name="Haro-Moreno J.M."/>
            <person name="Rodriguez-Valera F."/>
            <person name="Lopez-Garcia P."/>
            <person name="Moreira D."/>
            <person name="Martin-Cuadrado A.B."/>
        </authorList>
    </citation>
    <scope>NUCLEOTIDE SEQUENCE [LARGE SCALE GENOMIC DNA]</scope>
    <source>
        <strain evidence="5">CG-Epi1</strain>
    </source>
</reference>
<proteinExistence type="predicted"/>
<dbReference type="InterPro" id="IPR032678">
    <property type="entry name" value="tRNA-synt_1_cat_dom"/>
</dbReference>
<organism evidence="5 6">
    <name type="scientific">Marine Group III euryarchaeote CG-Epi1</name>
    <dbReference type="NCBI Taxonomy" id="1888995"/>
    <lineage>
        <taxon>Archaea</taxon>
        <taxon>Methanobacteriati</taxon>
        <taxon>Thermoplasmatota</taxon>
        <taxon>Thermoplasmata</taxon>
        <taxon>Candidatus Thermoprofundales</taxon>
    </lineage>
</organism>
<dbReference type="STRING" id="1888995.BD935_03010"/>
<evidence type="ECO:0000313" key="6">
    <source>
        <dbReference type="Proteomes" id="UP000183080"/>
    </source>
</evidence>
<dbReference type="GO" id="GO:0005524">
    <property type="term" value="F:ATP binding"/>
    <property type="evidence" value="ECO:0007669"/>
    <property type="project" value="UniProtKB-KW"/>
</dbReference>
<dbReference type="GO" id="GO:0006423">
    <property type="term" value="P:cysteinyl-tRNA aminoacylation"/>
    <property type="evidence" value="ECO:0007669"/>
    <property type="project" value="TreeGrafter"/>
</dbReference>
<dbReference type="AlphaFoldDB" id="A0A1J5T6L2"/>
<keyword evidence="1" id="KW-0436">Ligase</keyword>
<dbReference type="PRINTS" id="PR00983">
    <property type="entry name" value="TRNASYNTHCYS"/>
</dbReference>
<keyword evidence="2" id="KW-0547">Nucleotide-binding</keyword>
<name>A0A1J5T6L2_9ARCH</name>
<evidence type="ECO:0000256" key="1">
    <source>
        <dbReference type="ARBA" id="ARBA00022598"/>
    </source>
</evidence>